<keyword evidence="7" id="KW-1185">Reference proteome</keyword>
<reference evidence="6 7" key="1">
    <citation type="submission" date="2021-04" db="EMBL/GenBank/DDBJ databases">
        <title>Nocardia tengchongensis.</title>
        <authorList>
            <person name="Zhuang k."/>
            <person name="Ran Y."/>
            <person name="Li W."/>
        </authorList>
    </citation>
    <scope>NUCLEOTIDE SEQUENCE [LARGE SCALE GENOMIC DNA]</scope>
    <source>
        <strain evidence="6 7">CFH S0057</strain>
    </source>
</reference>
<proteinExistence type="predicted"/>
<evidence type="ECO:0000259" key="5">
    <source>
        <dbReference type="Pfam" id="PF00109"/>
    </source>
</evidence>
<evidence type="ECO:0000256" key="4">
    <source>
        <dbReference type="SAM" id="MobiDB-lite"/>
    </source>
</evidence>
<evidence type="ECO:0000256" key="1">
    <source>
        <dbReference type="ARBA" id="ARBA00022450"/>
    </source>
</evidence>
<feature type="region of interest" description="Disordered" evidence="4">
    <location>
        <begin position="34"/>
        <end position="72"/>
    </location>
</feature>
<evidence type="ECO:0000256" key="3">
    <source>
        <dbReference type="ARBA" id="ARBA00023268"/>
    </source>
</evidence>
<keyword evidence="3" id="KW-0511">Multifunctional enzyme</keyword>
<dbReference type="Proteomes" id="UP000683310">
    <property type="component" value="Chromosome"/>
</dbReference>
<dbReference type="EMBL" id="CP074371">
    <property type="protein sequence ID" value="QVI25382.1"/>
    <property type="molecule type" value="Genomic_DNA"/>
</dbReference>
<evidence type="ECO:0000256" key="2">
    <source>
        <dbReference type="ARBA" id="ARBA00022553"/>
    </source>
</evidence>
<keyword evidence="2" id="KW-0597">Phosphoprotein</keyword>
<dbReference type="InterPro" id="IPR014030">
    <property type="entry name" value="Ketoacyl_synth_N"/>
</dbReference>
<organism evidence="6 7">
    <name type="scientific">Nocardia tengchongensis</name>
    <dbReference type="NCBI Taxonomy" id="2055889"/>
    <lineage>
        <taxon>Bacteria</taxon>
        <taxon>Bacillati</taxon>
        <taxon>Actinomycetota</taxon>
        <taxon>Actinomycetes</taxon>
        <taxon>Mycobacteriales</taxon>
        <taxon>Nocardiaceae</taxon>
        <taxon>Nocardia</taxon>
    </lineage>
</organism>
<dbReference type="PANTHER" id="PTHR43775">
    <property type="entry name" value="FATTY ACID SYNTHASE"/>
    <property type="match status" value="1"/>
</dbReference>
<dbReference type="Pfam" id="PF00109">
    <property type="entry name" value="ketoacyl-synt"/>
    <property type="match status" value="1"/>
</dbReference>
<dbReference type="SUPFAM" id="SSF53901">
    <property type="entry name" value="Thiolase-like"/>
    <property type="match status" value="1"/>
</dbReference>
<feature type="domain" description="Beta-ketoacyl synthase-like N-terminal" evidence="5">
    <location>
        <begin position="4"/>
        <end position="44"/>
    </location>
</feature>
<dbReference type="InterPro" id="IPR016039">
    <property type="entry name" value="Thiolase-like"/>
</dbReference>
<dbReference type="Gene3D" id="3.40.47.10">
    <property type="match status" value="1"/>
</dbReference>
<sequence length="72" mass="8267">MGWLFDKVDNFDADFFGISPRVAEAMNPRQRRLLEGGRETIEDAAGVSRGSGRRVRPGPRAPPWRRRCRRRG</sequence>
<evidence type="ECO:0000313" key="7">
    <source>
        <dbReference type="Proteomes" id="UP000683310"/>
    </source>
</evidence>
<keyword evidence="1" id="KW-0596">Phosphopantetheine</keyword>
<accession>A0ABX8CZU5</accession>
<dbReference type="PANTHER" id="PTHR43775:SF37">
    <property type="entry name" value="SI:DKEY-61P9.11"/>
    <property type="match status" value="1"/>
</dbReference>
<name>A0ABX8CZU5_9NOCA</name>
<gene>
    <name evidence="6" type="ORF">KHQ06_36760</name>
</gene>
<protein>
    <recommendedName>
        <fullName evidence="5">Beta-ketoacyl synthase-like N-terminal domain-containing protein</fullName>
    </recommendedName>
</protein>
<feature type="compositionally biased region" description="Basic residues" evidence="4">
    <location>
        <begin position="51"/>
        <end position="72"/>
    </location>
</feature>
<dbReference type="InterPro" id="IPR050091">
    <property type="entry name" value="PKS_NRPS_Biosynth_Enz"/>
</dbReference>
<evidence type="ECO:0000313" key="6">
    <source>
        <dbReference type="EMBL" id="QVI25382.1"/>
    </source>
</evidence>